<organism evidence="2 3">
    <name type="scientific">Ricinus communis</name>
    <name type="common">Castor bean</name>
    <dbReference type="NCBI Taxonomy" id="3988"/>
    <lineage>
        <taxon>Eukaryota</taxon>
        <taxon>Viridiplantae</taxon>
        <taxon>Streptophyta</taxon>
        <taxon>Embryophyta</taxon>
        <taxon>Tracheophyta</taxon>
        <taxon>Spermatophyta</taxon>
        <taxon>Magnoliopsida</taxon>
        <taxon>eudicotyledons</taxon>
        <taxon>Gunneridae</taxon>
        <taxon>Pentapetalae</taxon>
        <taxon>rosids</taxon>
        <taxon>fabids</taxon>
        <taxon>Malpighiales</taxon>
        <taxon>Euphorbiaceae</taxon>
        <taxon>Acalyphoideae</taxon>
        <taxon>Acalypheae</taxon>
        <taxon>Ricinus</taxon>
    </lineage>
</organism>
<dbReference type="AlphaFoldDB" id="B9SLB7"/>
<feature type="compositionally biased region" description="Polar residues" evidence="1">
    <location>
        <begin position="9"/>
        <end position="29"/>
    </location>
</feature>
<sequence length="83" mass="9060">MATKDTAEGSLNCSATEGSHDSPNNTTNRGGRIQSDRVNQGDRSATADMGGFVPRFTKLDFPRFSGTADPIVWLSCYDNFFLH</sequence>
<evidence type="ECO:0000313" key="2">
    <source>
        <dbReference type="EMBL" id="EEF35592.1"/>
    </source>
</evidence>
<evidence type="ECO:0000256" key="1">
    <source>
        <dbReference type="SAM" id="MobiDB-lite"/>
    </source>
</evidence>
<accession>B9SLB7</accession>
<dbReference type="InParanoid" id="B9SLB7"/>
<feature type="region of interest" description="Disordered" evidence="1">
    <location>
        <begin position="1"/>
        <end position="49"/>
    </location>
</feature>
<protein>
    <submittedName>
        <fullName evidence="2">Uncharacterized protein</fullName>
    </submittedName>
</protein>
<evidence type="ECO:0000313" key="3">
    <source>
        <dbReference type="Proteomes" id="UP000008311"/>
    </source>
</evidence>
<proteinExistence type="predicted"/>
<gene>
    <name evidence="2" type="ORF">RCOM_0626090</name>
</gene>
<dbReference type="Proteomes" id="UP000008311">
    <property type="component" value="Unassembled WGS sequence"/>
</dbReference>
<keyword evidence="3" id="KW-1185">Reference proteome</keyword>
<dbReference type="EMBL" id="EQ974016">
    <property type="protein sequence ID" value="EEF35592.1"/>
    <property type="molecule type" value="Genomic_DNA"/>
</dbReference>
<name>B9SLB7_RICCO</name>
<reference evidence="3" key="1">
    <citation type="journal article" date="2010" name="Nat. Biotechnol.">
        <title>Draft genome sequence of the oilseed species Ricinus communis.</title>
        <authorList>
            <person name="Chan A.P."/>
            <person name="Crabtree J."/>
            <person name="Zhao Q."/>
            <person name="Lorenzi H."/>
            <person name="Orvis J."/>
            <person name="Puiu D."/>
            <person name="Melake-Berhan A."/>
            <person name="Jones K.M."/>
            <person name="Redman J."/>
            <person name="Chen G."/>
            <person name="Cahoon E.B."/>
            <person name="Gedil M."/>
            <person name="Stanke M."/>
            <person name="Haas B.J."/>
            <person name="Wortman J.R."/>
            <person name="Fraser-Liggett C.M."/>
            <person name="Ravel J."/>
            <person name="Rabinowicz P.D."/>
        </authorList>
    </citation>
    <scope>NUCLEOTIDE SEQUENCE [LARGE SCALE GENOMIC DNA]</scope>
    <source>
        <strain evidence="3">cv. Hale</strain>
    </source>
</reference>